<feature type="domain" description="ISXO2-like transposase" evidence="1">
    <location>
        <begin position="2"/>
        <end position="131"/>
    </location>
</feature>
<dbReference type="Pfam" id="PF12762">
    <property type="entry name" value="DDE_Tnp_IS1595"/>
    <property type="match status" value="1"/>
</dbReference>
<dbReference type="EMBL" id="AUZX01012968">
    <property type="protein sequence ID" value="EQD37324.1"/>
    <property type="molecule type" value="Genomic_DNA"/>
</dbReference>
<dbReference type="AlphaFoldDB" id="T1A8U6"/>
<feature type="non-terminal residue" evidence="2">
    <location>
        <position position="1"/>
    </location>
</feature>
<dbReference type="SMART" id="SM01126">
    <property type="entry name" value="DDE_Tnp_IS1595"/>
    <property type="match status" value="1"/>
</dbReference>
<dbReference type="InterPro" id="IPR024445">
    <property type="entry name" value="Tnp_ISXO2-like"/>
</dbReference>
<sequence length="192" mass="21975">AGITRLNWMKRKNRRVVIAMCQSAGIGQGSNRVIPVICGAESEEFVRRAADAFIDRNATVMTDEAVGFTALDEKWTHETVCHKDEYATIEGVSDNMCETYFSRLRQLERVNRGMRPKYLQDYSIDAAWREENRKLSQRERVEALLKLLLTSKPSAWWRGYWQGRNRSGELGLEDLIKFAAARNPDGSDLSVN</sequence>
<accession>T1A8U6</accession>
<evidence type="ECO:0000313" key="2">
    <source>
        <dbReference type="EMBL" id="EQD37324.1"/>
    </source>
</evidence>
<comment type="caution">
    <text evidence="2">The sequence shown here is derived from an EMBL/GenBank/DDBJ whole genome shotgun (WGS) entry which is preliminary data.</text>
</comment>
<name>T1A8U6_9ZZZZ</name>
<organism evidence="2">
    <name type="scientific">mine drainage metagenome</name>
    <dbReference type="NCBI Taxonomy" id="410659"/>
    <lineage>
        <taxon>unclassified sequences</taxon>
        <taxon>metagenomes</taxon>
        <taxon>ecological metagenomes</taxon>
    </lineage>
</organism>
<proteinExistence type="predicted"/>
<gene>
    <name evidence="2" type="ORF">B1A_17629</name>
</gene>
<protein>
    <submittedName>
        <fullName evidence="2">Transposase</fullName>
    </submittedName>
</protein>
<reference evidence="2" key="1">
    <citation type="submission" date="2013-08" db="EMBL/GenBank/DDBJ databases">
        <authorList>
            <person name="Mendez C."/>
            <person name="Richter M."/>
            <person name="Ferrer M."/>
            <person name="Sanchez J."/>
        </authorList>
    </citation>
    <scope>NUCLEOTIDE SEQUENCE</scope>
</reference>
<reference evidence="2" key="2">
    <citation type="journal article" date="2014" name="ISME J.">
        <title>Microbial stratification in low pH oxic and suboxic macroscopic growths along an acid mine drainage.</title>
        <authorList>
            <person name="Mendez-Garcia C."/>
            <person name="Mesa V."/>
            <person name="Sprenger R.R."/>
            <person name="Richter M."/>
            <person name="Diez M.S."/>
            <person name="Solano J."/>
            <person name="Bargiela R."/>
            <person name="Golyshina O.V."/>
            <person name="Manteca A."/>
            <person name="Ramos J.L."/>
            <person name="Gallego J.R."/>
            <person name="Llorente I."/>
            <person name="Martins Dos Santos V.A."/>
            <person name="Jensen O.N."/>
            <person name="Pelaez A.I."/>
            <person name="Sanchez J."/>
            <person name="Ferrer M."/>
        </authorList>
    </citation>
    <scope>NUCLEOTIDE SEQUENCE</scope>
</reference>
<evidence type="ECO:0000259" key="1">
    <source>
        <dbReference type="SMART" id="SM01126"/>
    </source>
</evidence>